<proteinExistence type="predicted"/>
<gene>
    <name evidence="1" type="ORF">QF030_007894</name>
</gene>
<evidence type="ECO:0000313" key="2">
    <source>
        <dbReference type="Proteomes" id="UP001230654"/>
    </source>
</evidence>
<keyword evidence="2" id="KW-1185">Reference proteome</keyword>
<accession>A0ABU0P2V7</accession>
<comment type="caution">
    <text evidence="1">The sequence shown here is derived from an EMBL/GenBank/DDBJ whole genome shotgun (WGS) entry which is preliminary data.</text>
</comment>
<name>A0ABU0P2V7_STRRH</name>
<protein>
    <submittedName>
        <fullName evidence="1">Uncharacterized protein</fullName>
    </submittedName>
</protein>
<evidence type="ECO:0000313" key="1">
    <source>
        <dbReference type="EMBL" id="MDQ0585716.1"/>
    </source>
</evidence>
<organism evidence="1 2">
    <name type="scientific">Streptomyces rishiriensis</name>
    <dbReference type="NCBI Taxonomy" id="68264"/>
    <lineage>
        <taxon>Bacteria</taxon>
        <taxon>Bacillati</taxon>
        <taxon>Actinomycetota</taxon>
        <taxon>Actinomycetes</taxon>
        <taxon>Kitasatosporales</taxon>
        <taxon>Streptomycetaceae</taxon>
        <taxon>Streptomyces</taxon>
    </lineage>
</organism>
<dbReference type="Proteomes" id="UP001230654">
    <property type="component" value="Unassembled WGS sequence"/>
</dbReference>
<dbReference type="EMBL" id="JAUSWV010000002">
    <property type="protein sequence ID" value="MDQ0585716.1"/>
    <property type="molecule type" value="Genomic_DNA"/>
</dbReference>
<reference evidence="1 2" key="1">
    <citation type="submission" date="2023-07" db="EMBL/GenBank/DDBJ databases">
        <title>Comparative genomics of wheat-associated soil bacteria to identify genetic determinants of phenazine resistance.</title>
        <authorList>
            <person name="Mouncey N."/>
        </authorList>
    </citation>
    <scope>NUCLEOTIDE SEQUENCE [LARGE SCALE GENOMIC DNA]</scope>
    <source>
        <strain evidence="1 2">B2I6</strain>
    </source>
</reference>
<sequence>MADEARGPRPLGDADHGHGFLEKVSIHTVAGHGRINEAAEGAYRLRR</sequence>